<dbReference type="Gene3D" id="3.30.460.10">
    <property type="entry name" value="Beta Polymerase, domain 2"/>
    <property type="match status" value="1"/>
</dbReference>
<dbReference type="InterPro" id="IPR006675">
    <property type="entry name" value="HDIG_dom"/>
</dbReference>
<keyword evidence="10 11" id="KW-0694">RNA-binding</keyword>
<comment type="cofactor">
    <cofactor evidence="1">
        <name>Mg(2+)</name>
        <dbReference type="ChEBI" id="CHEBI:18420"/>
    </cofactor>
</comment>
<reference evidence="15 16" key="1">
    <citation type="submission" date="2020-08" db="EMBL/GenBank/DDBJ databases">
        <authorList>
            <person name="Sun Q."/>
            <person name="Inoue M."/>
        </authorList>
    </citation>
    <scope>NUCLEOTIDE SEQUENCE [LARGE SCALE GENOMIC DNA]</scope>
    <source>
        <strain evidence="15 16">CCM 8938</strain>
    </source>
</reference>
<dbReference type="Proteomes" id="UP000652755">
    <property type="component" value="Unassembled WGS sequence"/>
</dbReference>
<evidence type="ECO:0000256" key="1">
    <source>
        <dbReference type="ARBA" id="ARBA00001946"/>
    </source>
</evidence>
<evidence type="ECO:0000256" key="6">
    <source>
        <dbReference type="ARBA" id="ARBA00022741"/>
    </source>
</evidence>
<evidence type="ECO:0000259" key="12">
    <source>
        <dbReference type="Pfam" id="PF01743"/>
    </source>
</evidence>
<evidence type="ECO:0000259" key="14">
    <source>
        <dbReference type="Pfam" id="PF12627"/>
    </source>
</evidence>
<dbReference type="InterPro" id="IPR006674">
    <property type="entry name" value="HD_domain"/>
</dbReference>
<keyword evidence="3" id="KW-0819">tRNA processing</keyword>
<evidence type="ECO:0000256" key="5">
    <source>
        <dbReference type="ARBA" id="ARBA00022723"/>
    </source>
</evidence>
<dbReference type="RefSeq" id="WP_187071698.1">
    <property type="nucleotide sequence ID" value="NZ_JACRYL010000010.1"/>
</dbReference>
<dbReference type="Pfam" id="PF01966">
    <property type="entry name" value="HD"/>
    <property type="match status" value="1"/>
</dbReference>
<evidence type="ECO:0000256" key="2">
    <source>
        <dbReference type="ARBA" id="ARBA00022679"/>
    </source>
</evidence>
<gene>
    <name evidence="15" type="ORF">H7U22_12490</name>
</gene>
<evidence type="ECO:0000256" key="3">
    <source>
        <dbReference type="ARBA" id="ARBA00022694"/>
    </source>
</evidence>
<evidence type="ECO:0000256" key="8">
    <source>
        <dbReference type="ARBA" id="ARBA00022840"/>
    </source>
</evidence>
<dbReference type="SUPFAM" id="SSF81891">
    <property type="entry name" value="Poly A polymerase C-terminal region-like"/>
    <property type="match status" value="1"/>
</dbReference>
<comment type="caution">
    <text evidence="15">The sequence shown here is derived from an EMBL/GenBank/DDBJ whole genome shotgun (WGS) entry which is preliminary data.</text>
</comment>
<feature type="domain" description="Poly A polymerase head" evidence="12">
    <location>
        <begin position="40"/>
        <end position="166"/>
    </location>
</feature>
<dbReference type="Pfam" id="PF12627">
    <property type="entry name" value="PolyA_pol_RNAbd"/>
    <property type="match status" value="1"/>
</dbReference>
<dbReference type="SUPFAM" id="SSF81301">
    <property type="entry name" value="Nucleotidyltransferase"/>
    <property type="match status" value="1"/>
</dbReference>
<proteinExistence type="inferred from homology"/>
<accession>A0ABR7KTC1</accession>
<protein>
    <submittedName>
        <fullName evidence="15">HD domain-containing protein</fullName>
    </submittedName>
</protein>
<keyword evidence="8" id="KW-0067">ATP-binding</keyword>
<comment type="similarity">
    <text evidence="11">Belongs to the tRNA nucleotidyltransferase/poly(A) polymerase family.</text>
</comment>
<dbReference type="NCBIfam" id="TIGR00277">
    <property type="entry name" value="HDIG"/>
    <property type="match status" value="1"/>
</dbReference>
<dbReference type="CDD" id="cd05398">
    <property type="entry name" value="NT_ClassII-CCAase"/>
    <property type="match status" value="1"/>
</dbReference>
<evidence type="ECO:0000256" key="10">
    <source>
        <dbReference type="ARBA" id="ARBA00022884"/>
    </source>
</evidence>
<dbReference type="InterPro" id="IPR002646">
    <property type="entry name" value="PolA_pol_head_dom"/>
</dbReference>
<keyword evidence="2 11" id="KW-0808">Transferase</keyword>
<keyword evidence="16" id="KW-1185">Reference proteome</keyword>
<dbReference type="PANTHER" id="PTHR47545:SF1">
    <property type="entry name" value="MULTIFUNCTIONAL CCA PROTEIN"/>
    <property type="match status" value="1"/>
</dbReference>
<name>A0ABR7KTC1_9SPHI</name>
<sequence length="484" mass="55025">MQSNLSDENEKSSLGDLGIHLQNPIFKTLSAVADQNNTEAYVIGGFVRDIFLNRPSKDIDVVVVGKGIEYAEAVGKKLHTKVAVFKNFGTANIKFKDLEVEFVGARKESYRSDSRKPIVEDGTLEDDQIRRDFTINALAINLNADRFGELLDPFDGINDLENKLIRTPLDPEITFSDDPLRMMRAIRFAAQLNFNIDPVALSAIKAQKQRISIVSKERITDEMNKIILSKKPSIGFKHLFDTGLLHIIFPQMAQLFGVEIIKGKGHKDNFYHTLEVLDNICNTTDDLWLRWAAILHDIAKPATKRFEEGHGWTFHGHEDKGARMVPKIFAQLKLPLNEKMKYVQKLVQLHLRPIVLAQETVTDSAVRRLLFDAGEEIESLMLLCNADVTTKNEYKKTKYRNNFELVKKKLKDVEERDKIRNWQPPITGTDIMETFGLEAGKEVGLIKNAIREAILEGEITNDYTEAFNFMLNQAKQMGLNPVVK</sequence>
<evidence type="ECO:0000256" key="4">
    <source>
        <dbReference type="ARBA" id="ARBA00022695"/>
    </source>
</evidence>
<dbReference type="InterPro" id="IPR050124">
    <property type="entry name" value="tRNA_CCA-adding_enzyme"/>
</dbReference>
<keyword evidence="9" id="KW-0460">Magnesium</keyword>
<evidence type="ECO:0000256" key="7">
    <source>
        <dbReference type="ARBA" id="ARBA00022800"/>
    </source>
</evidence>
<evidence type="ECO:0000259" key="13">
    <source>
        <dbReference type="Pfam" id="PF01966"/>
    </source>
</evidence>
<evidence type="ECO:0000256" key="9">
    <source>
        <dbReference type="ARBA" id="ARBA00022842"/>
    </source>
</evidence>
<feature type="domain" description="tRNA nucleotidyltransferase/poly(A) polymerase RNA and SrmB- binding" evidence="14">
    <location>
        <begin position="193"/>
        <end position="254"/>
    </location>
</feature>
<evidence type="ECO:0000256" key="11">
    <source>
        <dbReference type="RuleBase" id="RU003953"/>
    </source>
</evidence>
<evidence type="ECO:0000313" key="16">
    <source>
        <dbReference type="Proteomes" id="UP000652755"/>
    </source>
</evidence>
<keyword evidence="5" id="KW-0479">Metal-binding</keyword>
<dbReference type="Pfam" id="PF01743">
    <property type="entry name" value="PolyA_pol"/>
    <property type="match status" value="1"/>
</dbReference>
<dbReference type="InterPro" id="IPR043519">
    <property type="entry name" value="NT_sf"/>
</dbReference>
<dbReference type="PANTHER" id="PTHR47545">
    <property type="entry name" value="MULTIFUNCTIONAL CCA PROTEIN"/>
    <property type="match status" value="1"/>
</dbReference>
<dbReference type="InterPro" id="IPR003607">
    <property type="entry name" value="HD/PDEase_dom"/>
</dbReference>
<dbReference type="EMBL" id="JACRYL010000010">
    <property type="protein sequence ID" value="MBC6111238.1"/>
    <property type="molecule type" value="Genomic_DNA"/>
</dbReference>
<keyword evidence="7" id="KW-0692">RNA repair</keyword>
<organism evidence="15 16">
    <name type="scientific">Pedobacter fastidiosus</name>
    <dbReference type="NCBI Taxonomy" id="2765361"/>
    <lineage>
        <taxon>Bacteria</taxon>
        <taxon>Pseudomonadati</taxon>
        <taxon>Bacteroidota</taxon>
        <taxon>Sphingobacteriia</taxon>
        <taxon>Sphingobacteriales</taxon>
        <taxon>Sphingobacteriaceae</taxon>
        <taxon>Pedobacter</taxon>
    </lineage>
</organism>
<dbReference type="InterPro" id="IPR032828">
    <property type="entry name" value="PolyA_RNA-bd"/>
</dbReference>
<dbReference type="Gene3D" id="1.10.3090.10">
    <property type="entry name" value="cca-adding enzyme, domain 2"/>
    <property type="match status" value="1"/>
</dbReference>
<evidence type="ECO:0000313" key="15">
    <source>
        <dbReference type="EMBL" id="MBC6111238.1"/>
    </source>
</evidence>
<keyword evidence="4" id="KW-0548">Nucleotidyltransferase</keyword>
<dbReference type="Gene3D" id="1.10.246.80">
    <property type="match status" value="1"/>
</dbReference>
<keyword evidence="6" id="KW-0547">Nucleotide-binding</keyword>
<dbReference type="CDD" id="cd00077">
    <property type="entry name" value="HDc"/>
    <property type="match status" value="1"/>
</dbReference>
<feature type="domain" description="HD" evidence="13">
    <location>
        <begin position="270"/>
        <end position="388"/>
    </location>
</feature>